<dbReference type="InterPro" id="IPR003594">
    <property type="entry name" value="HATPase_dom"/>
</dbReference>
<dbReference type="EMBL" id="CP076642">
    <property type="protein sequence ID" value="QXO15849.1"/>
    <property type="molecule type" value="Genomic_DNA"/>
</dbReference>
<sequence>MPLSTHNLAVRLRLAAQRTDDNLTKIQVTDTGIGIVPQYQDLIFERLYRVDASRSNVEGLASGFLSPER</sequence>
<name>A0A975U621_9VIBR</name>
<keyword evidence="2" id="KW-0547">Nucleotide-binding</keyword>
<reference evidence="2" key="1">
    <citation type="submission" date="2021-06" db="EMBL/GenBank/DDBJ databases">
        <title>Vibrio nov. sp., novel gut bacterium isolated from Yellow Sea oyster.</title>
        <authorList>
            <person name="Muhammad N."/>
            <person name="Nguyen T.H."/>
            <person name="Lee Y.-J."/>
            <person name="Ko J."/>
            <person name="Kim S.-G."/>
        </authorList>
    </citation>
    <scope>NUCLEOTIDE SEQUENCE</scope>
    <source>
        <strain evidence="2">OG9-811</strain>
    </source>
</reference>
<evidence type="ECO:0000313" key="3">
    <source>
        <dbReference type="Proteomes" id="UP000694232"/>
    </source>
</evidence>
<feature type="domain" description="Histidine kinase/HSP90-like ATPase" evidence="1">
    <location>
        <begin position="10"/>
        <end position="60"/>
    </location>
</feature>
<dbReference type="KEGG" id="vos:KNV97_05440"/>
<dbReference type="Pfam" id="PF02518">
    <property type="entry name" value="HATPase_c"/>
    <property type="match status" value="1"/>
</dbReference>
<gene>
    <name evidence="2" type="ORF">KNV97_05440</name>
</gene>
<keyword evidence="3" id="KW-1185">Reference proteome</keyword>
<protein>
    <submittedName>
        <fullName evidence="2">ATP-binding protein</fullName>
    </submittedName>
</protein>
<dbReference type="RefSeq" id="WP_218561721.1">
    <property type="nucleotide sequence ID" value="NZ_CP076642.1"/>
</dbReference>
<keyword evidence="2" id="KW-0067">ATP-binding</keyword>
<dbReference type="Proteomes" id="UP000694232">
    <property type="component" value="Chromosome 2"/>
</dbReference>
<organism evidence="2 3">
    <name type="scientific">Vibrio ostreae</name>
    <dbReference type="NCBI Taxonomy" id="2841925"/>
    <lineage>
        <taxon>Bacteria</taxon>
        <taxon>Pseudomonadati</taxon>
        <taxon>Pseudomonadota</taxon>
        <taxon>Gammaproteobacteria</taxon>
        <taxon>Vibrionales</taxon>
        <taxon>Vibrionaceae</taxon>
        <taxon>Vibrio</taxon>
    </lineage>
</organism>
<accession>A0A975U621</accession>
<proteinExistence type="predicted"/>
<dbReference type="GO" id="GO:0005524">
    <property type="term" value="F:ATP binding"/>
    <property type="evidence" value="ECO:0007669"/>
    <property type="project" value="UniProtKB-KW"/>
</dbReference>
<evidence type="ECO:0000313" key="2">
    <source>
        <dbReference type="EMBL" id="QXO15849.1"/>
    </source>
</evidence>
<dbReference type="AlphaFoldDB" id="A0A975U621"/>
<evidence type="ECO:0000259" key="1">
    <source>
        <dbReference type="Pfam" id="PF02518"/>
    </source>
</evidence>